<evidence type="ECO:0000313" key="1">
    <source>
        <dbReference type="EMBL" id="KAF6040305.1"/>
    </source>
</evidence>
<dbReference type="AlphaFoldDB" id="A0A7J7KQE0"/>
<proteinExistence type="predicted"/>
<comment type="caution">
    <text evidence="1">The sequence shown here is derived from an EMBL/GenBank/DDBJ whole genome shotgun (WGS) entry which is preliminary data.</text>
</comment>
<evidence type="ECO:0000313" key="2">
    <source>
        <dbReference type="Proteomes" id="UP000593567"/>
    </source>
</evidence>
<organism evidence="1 2">
    <name type="scientific">Bugula neritina</name>
    <name type="common">Brown bryozoan</name>
    <name type="synonym">Sertularia neritina</name>
    <dbReference type="NCBI Taxonomy" id="10212"/>
    <lineage>
        <taxon>Eukaryota</taxon>
        <taxon>Metazoa</taxon>
        <taxon>Spiralia</taxon>
        <taxon>Lophotrochozoa</taxon>
        <taxon>Bryozoa</taxon>
        <taxon>Gymnolaemata</taxon>
        <taxon>Cheilostomatida</taxon>
        <taxon>Flustrina</taxon>
        <taxon>Buguloidea</taxon>
        <taxon>Bugulidae</taxon>
        <taxon>Bugula</taxon>
    </lineage>
</organism>
<reference evidence="1" key="1">
    <citation type="submission" date="2020-06" db="EMBL/GenBank/DDBJ databases">
        <title>Draft genome of Bugula neritina, a colonial animal packing powerful symbionts and potential medicines.</title>
        <authorList>
            <person name="Rayko M."/>
        </authorList>
    </citation>
    <scope>NUCLEOTIDE SEQUENCE [LARGE SCALE GENOMIC DNA]</scope>
    <source>
        <strain evidence="1">Kwan_BN1</strain>
    </source>
</reference>
<protein>
    <submittedName>
        <fullName evidence="1">Uncharacterized protein</fullName>
    </submittedName>
</protein>
<keyword evidence="2" id="KW-1185">Reference proteome</keyword>
<dbReference type="Proteomes" id="UP000593567">
    <property type="component" value="Unassembled WGS sequence"/>
</dbReference>
<dbReference type="EMBL" id="VXIV02000163">
    <property type="protein sequence ID" value="KAF6040305.1"/>
    <property type="molecule type" value="Genomic_DNA"/>
</dbReference>
<name>A0A7J7KQE0_BUGNE</name>
<gene>
    <name evidence="1" type="ORF">EB796_001422</name>
</gene>
<sequence>MVMVGPTRSALYPLELKVLHRAKPVIVNHSKSSLILSFLYYYIGVGMYTINNSDLSLATSCSLLSTNKISDLSNHL</sequence>
<accession>A0A7J7KQE0</accession>